<dbReference type="OrthoDB" id="5464at2759"/>
<evidence type="ECO:0000313" key="10">
    <source>
        <dbReference type="WBParaSite" id="HDID_0001011101-mRNA-1"/>
    </source>
</evidence>
<comment type="catalytic activity">
    <reaction evidence="6">
        <text>L-proline + a quinone = (S)-1-pyrroline-5-carboxylate + a quinol + H(+)</text>
        <dbReference type="Rhea" id="RHEA:23784"/>
        <dbReference type="ChEBI" id="CHEBI:15378"/>
        <dbReference type="ChEBI" id="CHEBI:17388"/>
        <dbReference type="ChEBI" id="CHEBI:24646"/>
        <dbReference type="ChEBI" id="CHEBI:60039"/>
        <dbReference type="ChEBI" id="CHEBI:132124"/>
        <dbReference type="EC" id="1.5.5.2"/>
    </reaction>
</comment>
<comment type="pathway">
    <text evidence="1">Amino-acid degradation; L-proline degradation into L-glutamate; L-glutamate from L-proline: step 1/2.</text>
</comment>
<keyword evidence="3" id="KW-0106">Calcium</keyword>
<sequence length="591" mass="68709">MLCRYLNTNLIRSLRNSRVYASTVPAQSLNTNILQAERKPDNEIVNFRDPKVSFAAISTSELIRSCIVFRLCSYQFFVKSNKKLMNVGRKVLGKTLFKKLMKCTFYGQFVAGEDVREIQSLVQRYRRYGVKSILDYSVEKDVPESEAVKKLEEIFHKVIEVPDASTRGINKQYQPSIMFADRQKDVVSARTYYYESEAQCDENKKIFMGCIDASASGIATEGFTTIKLTALGRPQFLLQFSDFLIQMERFFNLLTETDKSAHYTPQSVAFIDLENFQKRLEVMGVEISCDKLTNYFTILDRSGDGTIDLLDWMHLKQFEYDFAELFRVRNKETGRTEQLVSTLTKQGVEEMRNMVQRIDHLAQHAKSKGVRLMIDAEHSYFQPAIRRICMEMMHRFNKEYCTVFNTYQCYLKNALKELRQDLLMAEKNDFYFGAKLVRGAYIKQERKRALTLDYPDPTNPTYDATTLMYEDCLEELLSTMDNRPRGRVSVMVATHNEDSVKMKEHGIEPEHRLVCFGQLLGMCDHITFPLGNAGYSVYKYVPYGQVEEVLPYLCRRAYENQSILSNVSVERQMRWDELKRRVCAGLFSMKS</sequence>
<dbReference type="InterPro" id="IPR002872">
    <property type="entry name" value="Proline_DH_dom"/>
</dbReference>
<dbReference type="EC" id="1.5.5.2" evidence="6"/>
<organism evidence="10">
    <name type="scientific">Hymenolepis diminuta</name>
    <name type="common">Rat tapeworm</name>
    <dbReference type="NCBI Taxonomy" id="6216"/>
    <lineage>
        <taxon>Eukaryota</taxon>
        <taxon>Metazoa</taxon>
        <taxon>Spiralia</taxon>
        <taxon>Lophotrochozoa</taxon>
        <taxon>Platyhelminthes</taxon>
        <taxon>Cestoda</taxon>
        <taxon>Eucestoda</taxon>
        <taxon>Cyclophyllidea</taxon>
        <taxon>Hymenolepididae</taxon>
        <taxon>Hymenolepis</taxon>
    </lineage>
</organism>
<reference evidence="10" key="1">
    <citation type="submission" date="2016-04" db="UniProtKB">
        <authorList>
            <consortium name="WormBaseParasite"/>
        </authorList>
    </citation>
    <scope>IDENTIFICATION</scope>
</reference>
<evidence type="ECO:0000256" key="4">
    <source>
        <dbReference type="ARBA" id="ARBA00023002"/>
    </source>
</evidence>
<dbReference type="SUPFAM" id="SSF47473">
    <property type="entry name" value="EF-hand"/>
    <property type="match status" value="1"/>
</dbReference>
<dbReference type="PANTHER" id="PTHR13914:SF0">
    <property type="entry name" value="PROLINE DEHYDROGENASE 1, MITOCHONDRIAL"/>
    <property type="match status" value="1"/>
</dbReference>
<proteinExistence type="inferred from homology"/>
<evidence type="ECO:0000256" key="1">
    <source>
        <dbReference type="ARBA" id="ARBA00004739"/>
    </source>
</evidence>
<evidence type="ECO:0000313" key="9">
    <source>
        <dbReference type="Proteomes" id="UP000274504"/>
    </source>
</evidence>
<feature type="domain" description="Proline dehydrogenase" evidence="7">
    <location>
        <begin position="122"/>
        <end position="567"/>
    </location>
</feature>
<gene>
    <name evidence="8" type="ORF">HDID_LOCUS10109</name>
</gene>
<dbReference type="Proteomes" id="UP000274504">
    <property type="component" value="Unassembled WGS sequence"/>
</dbReference>
<dbReference type="PROSITE" id="PS00018">
    <property type="entry name" value="EF_HAND_1"/>
    <property type="match status" value="1"/>
</dbReference>
<keyword evidence="5 6" id="KW-0642">Proline metabolism</keyword>
<dbReference type="InterPro" id="IPR018247">
    <property type="entry name" value="EF_Hand_1_Ca_BS"/>
</dbReference>
<evidence type="ECO:0000256" key="3">
    <source>
        <dbReference type="ARBA" id="ARBA00022837"/>
    </source>
</evidence>
<dbReference type="InterPro" id="IPR011992">
    <property type="entry name" value="EF-hand-dom_pair"/>
</dbReference>
<dbReference type="AlphaFoldDB" id="A0A0R3SWN7"/>
<protein>
    <recommendedName>
        <fullName evidence="6">Proline dehydrogenase</fullName>
        <ecNumber evidence="6">1.5.5.2</ecNumber>
    </recommendedName>
</protein>
<dbReference type="InterPro" id="IPR029041">
    <property type="entry name" value="FAD-linked_oxidoreductase-like"/>
</dbReference>
<dbReference type="WBParaSite" id="HDID_0001011101-mRNA-1">
    <property type="protein sequence ID" value="HDID_0001011101-mRNA-1"/>
    <property type="gene ID" value="HDID_0001011101"/>
</dbReference>
<dbReference type="GO" id="GO:0005739">
    <property type="term" value="C:mitochondrion"/>
    <property type="evidence" value="ECO:0007669"/>
    <property type="project" value="TreeGrafter"/>
</dbReference>
<keyword evidence="4 6" id="KW-0560">Oxidoreductase</keyword>
<dbReference type="EMBL" id="UYSG01011526">
    <property type="protein sequence ID" value="VDL62701.1"/>
    <property type="molecule type" value="Genomic_DNA"/>
</dbReference>
<dbReference type="GO" id="GO:0004657">
    <property type="term" value="F:proline dehydrogenase activity"/>
    <property type="evidence" value="ECO:0007669"/>
    <property type="project" value="UniProtKB-EC"/>
</dbReference>
<dbReference type="GO" id="GO:0010133">
    <property type="term" value="P:L-proline catabolic process to L-glutamate"/>
    <property type="evidence" value="ECO:0007669"/>
    <property type="project" value="TreeGrafter"/>
</dbReference>
<dbReference type="STRING" id="6216.A0A0R3SWN7"/>
<evidence type="ECO:0000256" key="6">
    <source>
        <dbReference type="RuleBase" id="RU364054"/>
    </source>
</evidence>
<name>A0A0R3SWN7_HYMDI</name>
<dbReference type="PANTHER" id="PTHR13914">
    <property type="entry name" value="PROLINE OXIDASE"/>
    <property type="match status" value="1"/>
</dbReference>
<evidence type="ECO:0000259" key="7">
    <source>
        <dbReference type="Pfam" id="PF01619"/>
    </source>
</evidence>
<keyword evidence="6" id="KW-0285">Flavoprotein</keyword>
<comment type="function">
    <text evidence="6">Converts proline to delta-1-pyrroline-5-carboxylate.</text>
</comment>
<comment type="cofactor">
    <cofactor evidence="6">
        <name>FAD</name>
        <dbReference type="ChEBI" id="CHEBI:57692"/>
    </cofactor>
</comment>
<comment type="similarity">
    <text evidence="2 6">Belongs to the proline oxidase family.</text>
</comment>
<dbReference type="SUPFAM" id="SSF51730">
    <property type="entry name" value="FAD-linked oxidoreductase"/>
    <property type="match status" value="1"/>
</dbReference>
<reference evidence="8 9" key="2">
    <citation type="submission" date="2018-11" db="EMBL/GenBank/DDBJ databases">
        <authorList>
            <consortium name="Pathogen Informatics"/>
        </authorList>
    </citation>
    <scope>NUCLEOTIDE SEQUENCE [LARGE SCALE GENOMIC DNA]</scope>
</reference>
<dbReference type="Gene3D" id="3.20.20.220">
    <property type="match status" value="2"/>
</dbReference>
<evidence type="ECO:0000256" key="5">
    <source>
        <dbReference type="ARBA" id="ARBA00023062"/>
    </source>
</evidence>
<dbReference type="InterPro" id="IPR015659">
    <property type="entry name" value="Proline_oxidase"/>
</dbReference>
<keyword evidence="6" id="KW-0274">FAD</keyword>
<evidence type="ECO:0000256" key="2">
    <source>
        <dbReference type="ARBA" id="ARBA00005869"/>
    </source>
</evidence>
<dbReference type="Pfam" id="PF01619">
    <property type="entry name" value="Pro_dh"/>
    <property type="match status" value="1"/>
</dbReference>
<dbReference type="GO" id="GO:0071949">
    <property type="term" value="F:FAD binding"/>
    <property type="evidence" value="ECO:0007669"/>
    <property type="project" value="TreeGrafter"/>
</dbReference>
<accession>A0A0R3SWN7</accession>
<evidence type="ECO:0000313" key="8">
    <source>
        <dbReference type="EMBL" id="VDL62701.1"/>
    </source>
</evidence>